<evidence type="ECO:0000313" key="3">
    <source>
        <dbReference type="EMBL" id="EHA21734.1"/>
    </source>
</evidence>
<feature type="region of interest" description="Disordered" evidence="1">
    <location>
        <begin position="1"/>
        <end position="30"/>
    </location>
</feature>
<organism evidence="3 4">
    <name type="scientific">Aspergillus niger (strain ATCC 1015 / CBS 113.46 / FGSC A1144 / LSHB Ac4 / NCTC 3858a / NRRL 328 / USDA 3528.7)</name>
    <dbReference type="NCBI Taxonomy" id="380704"/>
    <lineage>
        <taxon>Eukaryota</taxon>
        <taxon>Fungi</taxon>
        <taxon>Dikarya</taxon>
        <taxon>Ascomycota</taxon>
        <taxon>Pezizomycotina</taxon>
        <taxon>Eurotiomycetes</taxon>
        <taxon>Eurotiomycetidae</taxon>
        <taxon>Eurotiales</taxon>
        <taxon>Aspergillaceae</taxon>
        <taxon>Aspergillus</taxon>
        <taxon>Aspergillus subgen. Circumdati</taxon>
    </lineage>
</organism>
<feature type="region of interest" description="Disordered" evidence="1">
    <location>
        <begin position="99"/>
        <end position="133"/>
    </location>
</feature>
<dbReference type="Proteomes" id="UP000009038">
    <property type="component" value="Unassembled WGS sequence"/>
</dbReference>
<evidence type="ECO:0000313" key="4">
    <source>
        <dbReference type="Proteomes" id="UP000009038"/>
    </source>
</evidence>
<dbReference type="OrthoDB" id="5416097at2759"/>
<dbReference type="HOGENOM" id="CLU_039755_3_0_1"/>
<dbReference type="AlphaFoldDB" id="G3Y569"/>
<feature type="compositionally biased region" description="Low complexity" evidence="1">
    <location>
        <begin position="1"/>
        <end position="18"/>
    </location>
</feature>
<reference evidence="3 4" key="1">
    <citation type="journal article" date="2011" name="Genome Res.">
        <title>Comparative genomics of citric-acid-producing Aspergillus niger ATCC 1015 versus enzyme-producing CBS 513.88.</title>
        <authorList>
            <person name="Andersen M.R."/>
            <person name="Salazar M.P."/>
            <person name="Schaap P.J."/>
            <person name="van de Vondervoort P.J."/>
            <person name="Culley D."/>
            <person name="Thykaer J."/>
            <person name="Frisvad J.C."/>
            <person name="Nielsen K.F."/>
            <person name="Albang R."/>
            <person name="Albermann K."/>
            <person name="Berka R.M."/>
            <person name="Braus G.H."/>
            <person name="Braus-Stromeyer S.A."/>
            <person name="Corrochano L.M."/>
            <person name="Dai Z."/>
            <person name="van Dijck P.W."/>
            <person name="Hofmann G."/>
            <person name="Lasure L.L."/>
            <person name="Magnuson J.K."/>
            <person name="Menke H."/>
            <person name="Meijer M."/>
            <person name="Meijer S.L."/>
            <person name="Nielsen J.B."/>
            <person name="Nielsen M.L."/>
            <person name="van Ooyen A.J."/>
            <person name="Pel H.J."/>
            <person name="Poulsen L."/>
            <person name="Samson R.A."/>
            <person name="Stam H."/>
            <person name="Tsang A."/>
            <person name="van den Brink J.M."/>
            <person name="Atkins A."/>
            <person name="Aerts A."/>
            <person name="Shapiro H."/>
            <person name="Pangilinan J."/>
            <person name="Salamov A."/>
            <person name="Lou Y."/>
            <person name="Lindquist E."/>
            <person name="Lucas S."/>
            <person name="Grimwood J."/>
            <person name="Grigoriev I.V."/>
            <person name="Kubicek C.P."/>
            <person name="Martinez D."/>
            <person name="van Peij N.N."/>
            <person name="Roubos J.A."/>
            <person name="Nielsen J."/>
            <person name="Baker S.E."/>
        </authorList>
    </citation>
    <scope>NUCLEOTIDE SEQUENCE [LARGE SCALE GENOMIC DNA]</scope>
    <source>
        <strain evidence="4">ATCC 1015 / CBS 113.46 / FGSC A1144 / LSHB Ac4 / NCTC 3858a / NRRL 328 / USDA 3528.7</strain>
    </source>
</reference>
<evidence type="ECO:0000259" key="2">
    <source>
        <dbReference type="Pfam" id="PF13391"/>
    </source>
</evidence>
<gene>
    <name evidence="3" type="ORF">ASPNIDRAFT_41348</name>
</gene>
<comment type="caution">
    <text evidence="3">The sequence shown here is derived from an EMBL/GenBank/DDBJ whole genome shotgun (WGS) entry which is preliminary data.</text>
</comment>
<dbReference type="Pfam" id="PF13391">
    <property type="entry name" value="HNH_2"/>
    <property type="match status" value="1"/>
</dbReference>
<dbReference type="EMBL" id="ACJE01000013">
    <property type="protein sequence ID" value="EHA21734.1"/>
    <property type="molecule type" value="Genomic_DNA"/>
</dbReference>
<protein>
    <recommendedName>
        <fullName evidence="2">HNH nuclease domain-containing protein</fullName>
    </recommendedName>
</protein>
<name>G3Y569_ASPNA</name>
<accession>G3Y569</accession>
<sequence>MSTSTPTSQSTCPSPNQPLSTMGPADELLDPRRRDLIARLSRYMENPETDSIGWACLWFADLSTMEDLIKACEQNPPTVSRHISAALKKNDQRSQAIRALPGASARSSEDSGEPSADEESDTEEPPTKKRRLTSDPCRAKELCEERDDEKCVLTGCTVPVEVVHIIPRSLGKGEEGLGDFWEALICYWSPENVSAWKEQVLDPDGVDTCSNLMCLVNVARRLWELAVFALKPLSLSEDKRQLEVQFYWLPMNRYRQTMPVTAIPSPFPHNLSSTNAGYTTVLCNIVTRSRISSGDIFTFKTDDPVGHPLPSMQLLNMQWILTRVLALSGAAWVTEEEEDQ</sequence>
<feature type="compositionally biased region" description="Acidic residues" evidence="1">
    <location>
        <begin position="110"/>
        <end position="124"/>
    </location>
</feature>
<feature type="domain" description="HNH nuclease" evidence="2">
    <location>
        <begin position="151"/>
        <end position="230"/>
    </location>
</feature>
<proteinExistence type="predicted"/>
<dbReference type="InterPro" id="IPR003615">
    <property type="entry name" value="HNH_nuc"/>
</dbReference>
<evidence type="ECO:0000256" key="1">
    <source>
        <dbReference type="SAM" id="MobiDB-lite"/>
    </source>
</evidence>